<organism evidence="2 3">
    <name type="scientific">Alternaria burnsii</name>
    <dbReference type="NCBI Taxonomy" id="1187904"/>
    <lineage>
        <taxon>Eukaryota</taxon>
        <taxon>Fungi</taxon>
        <taxon>Dikarya</taxon>
        <taxon>Ascomycota</taxon>
        <taxon>Pezizomycotina</taxon>
        <taxon>Dothideomycetes</taxon>
        <taxon>Pleosporomycetidae</taxon>
        <taxon>Pleosporales</taxon>
        <taxon>Pleosporineae</taxon>
        <taxon>Pleosporaceae</taxon>
        <taxon>Alternaria</taxon>
        <taxon>Alternaria sect. Alternaria</taxon>
    </lineage>
</organism>
<keyword evidence="3" id="KW-1185">Reference proteome</keyword>
<dbReference type="Proteomes" id="UP000596902">
    <property type="component" value="Unassembled WGS sequence"/>
</dbReference>
<proteinExistence type="predicted"/>
<dbReference type="OrthoDB" id="6359816at2759"/>
<dbReference type="RefSeq" id="XP_038783343.1">
    <property type="nucleotide sequence ID" value="XM_038933998.1"/>
</dbReference>
<reference evidence="2" key="1">
    <citation type="submission" date="2020-01" db="EMBL/GenBank/DDBJ databases">
        <authorList>
            <person name="Feng Z.H.Z."/>
        </authorList>
    </citation>
    <scope>NUCLEOTIDE SEQUENCE</scope>
    <source>
        <strain evidence="2">CBS107.38</strain>
    </source>
</reference>
<dbReference type="GeneID" id="62207176"/>
<dbReference type="Gene3D" id="3.30.710.10">
    <property type="entry name" value="Potassium Channel Kv1.1, Chain A"/>
    <property type="match status" value="1"/>
</dbReference>
<dbReference type="InterPro" id="IPR011333">
    <property type="entry name" value="SKP1/BTB/POZ_sf"/>
</dbReference>
<evidence type="ECO:0000313" key="2">
    <source>
        <dbReference type="EMBL" id="KAF7673000.1"/>
    </source>
</evidence>
<gene>
    <name evidence="2" type="ORF">GT037_008951</name>
</gene>
<dbReference type="Pfam" id="PF00651">
    <property type="entry name" value="BTB"/>
    <property type="match status" value="1"/>
</dbReference>
<dbReference type="PANTHER" id="PTHR47843:SF5">
    <property type="entry name" value="BTB_POZ DOMAIN PROTEIN"/>
    <property type="match status" value="1"/>
</dbReference>
<dbReference type="CDD" id="cd18186">
    <property type="entry name" value="BTB_POZ_ZBTB_KLHL-like"/>
    <property type="match status" value="1"/>
</dbReference>
<comment type="caution">
    <text evidence="2">The sequence shown here is derived from an EMBL/GenBank/DDBJ whole genome shotgun (WGS) entry which is preliminary data.</text>
</comment>
<dbReference type="SUPFAM" id="SSF54695">
    <property type="entry name" value="POZ domain"/>
    <property type="match status" value="1"/>
</dbReference>
<reference evidence="2" key="2">
    <citation type="submission" date="2020-08" db="EMBL/GenBank/DDBJ databases">
        <title>Draft Genome Sequence of Cumin Blight Pathogen Alternaria burnsii.</title>
        <authorList>
            <person name="Feng Z."/>
        </authorList>
    </citation>
    <scope>NUCLEOTIDE SEQUENCE</scope>
    <source>
        <strain evidence="2">CBS107.38</strain>
    </source>
</reference>
<feature type="domain" description="BTB" evidence="1">
    <location>
        <begin position="23"/>
        <end position="91"/>
    </location>
</feature>
<name>A0A8H7EC26_9PLEO</name>
<evidence type="ECO:0000313" key="3">
    <source>
        <dbReference type="Proteomes" id="UP000596902"/>
    </source>
</evidence>
<dbReference type="AlphaFoldDB" id="A0A8H7EC26"/>
<protein>
    <recommendedName>
        <fullName evidence="1">BTB domain-containing protein</fullName>
    </recommendedName>
</protein>
<dbReference type="PANTHER" id="PTHR47843">
    <property type="entry name" value="BTB DOMAIN-CONTAINING PROTEIN-RELATED"/>
    <property type="match status" value="1"/>
</dbReference>
<dbReference type="PROSITE" id="PS50097">
    <property type="entry name" value="BTB"/>
    <property type="match status" value="1"/>
</dbReference>
<sequence>MADWARKEFRSRIKALSLSGEYSDLIITCGPDTYKVHKAIVCSQSSFFSKAEKFPVCKEATEGGIHLPEDDPQAVKLLIQFFYESEYDPQIPSLDRYDLNEAGKPKLTVLRRHDYHYSFPHTCCKPHCLDSGYKVCHHHHCTPTSCGDKCVNFVCKVCTRPLPPDSDADQLLLHAMMYELADKYDVTGLRYLAQEKFSRSCAAFWDTEQFAIAAEHALISTPESDTGLRKVLCQTIRSHIKLLNVPSIVTLLHKHPDLMYSVLRKQAEELGGLEPKAKTAS</sequence>
<dbReference type="EMBL" id="JAAABM010000014">
    <property type="protein sequence ID" value="KAF7673000.1"/>
    <property type="molecule type" value="Genomic_DNA"/>
</dbReference>
<accession>A0A8H7EC26</accession>
<dbReference type="InterPro" id="IPR000210">
    <property type="entry name" value="BTB/POZ_dom"/>
</dbReference>
<evidence type="ECO:0000259" key="1">
    <source>
        <dbReference type="PROSITE" id="PS50097"/>
    </source>
</evidence>